<evidence type="ECO:0000313" key="14">
    <source>
        <dbReference type="Proteomes" id="UP000777482"/>
    </source>
</evidence>
<dbReference type="InterPro" id="IPR010929">
    <property type="entry name" value="PDR_CDR_ABC"/>
</dbReference>
<feature type="transmembrane region" description="Helical" evidence="11">
    <location>
        <begin position="3008"/>
        <end position="3030"/>
    </location>
</feature>
<evidence type="ECO:0000256" key="1">
    <source>
        <dbReference type="ARBA" id="ARBA00004141"/>
    </source>
</evidence>
<feature type="coiled-coil region" evidence="9">
    <location>
        <begin position="2495"/>
        <end position="2522"/>
    </location>
</feature>
<feature type="transmembrane region" description="Helical" evidence="11">
    <location>
        <begin position="2939"/>
        <end position="2969"/>
    </location>
</feature>
<feature type="domain" description="ABC transporter" evidence="12">
    <location>
        <begin position="888"/>
        <end position="1130"/>
    </location>
</feature>
<feature type="compositionally biased region" description="Basic and acidic residues" evidence="10">
    <location>
        <begin position="23"/>
        <end position="32"/>
    </location>
</feature>
<dbReference type="InterPro" id="IPR003439">
    <property type="entry name" value="ABC_transporter-like_ATP-bd"/>
</dbReference>
<evidence type="ECO:0000259" key="12">
    <source>
        <dbReference type="PROSITE" id="PS50893"/>
    </source>
</evidence>
<sequence>MALPIGIVGASAVVPQHDHIDLHHRSPNETRRHSPTLSASGTTLHGGDEKRQHPEKNGHAHDHHVHVDKAKHAFAVLRHELSRRSSLHRTRTGSKDVEKEGTDDSEDFDLLAYLRNESEQYDAAGFKRKVIGVVWEKLNVTGAGGMKVVKGAALWPILKFMKVTHMGPFKLKPVDILHEFDGCLKPGEMCLVLGRPGSGCTSFLKTIANNRFGFLAVNGEVSYGGIPAKEMGKRYRGEVVYNQEDDVHAATLTVAQTLLFALKLKTPGKLLPGQTRKQFDNEVLELLLRMLGITHTRNTKVGSASVRGVSGGERKRVSIAEMMATRACVASWDNSTRGLDASTALDYAKAIRILTDVHQMATFVSLYQAGEGIYKQFDKVLVIDEGRQVYFGPANEARQYMMSLGYADLPRQTTADYLTGCTDPNERKFAEGRTTNDVPAGAVALEAAYKQSETYARMMAERDEFKAHIEQDTAALNEFRQAVAEEKRRGAGKKSPYTASFASQVWALMVRQFQLKAQDRTDMIVSWTTSVIIALLVGSCYFLLPETAAGAFTRGGLIFTALLFNSFQAFNELPTQMMGRVIFSRHRRYGFYRPSAVTVASTLADLPNYAAQILVFDIILYFMGGLYRSPGAFFSVSSGRCVNEFYLVAHEPPLQFYLIVLSGFLSLSGFFRLLGTLCPSYDHAARLASVLISIMVCYSGYLVCVRTEKTFWHRKLTSAALQIPHYAQHDWLAWLTWLNPVQYAFAAAMSNEFKRINLLCEGIYITPIGPGYPATLGPNQVCTLAGATPGNPIVPGRDYIYASFRFEIAHQWRNWGITIVFFFAFNVMQAIVAEYIDHGAGHPAINVFAKENKERKALNEKLQANKEAYRKGEIEQDLSNLIQTRKPFTWQDVTYTVPVPGGQRQLLDHVYGYVRPGELTALMGSSGAGKTTLLDVLANRKNVGVIGGERLIAGRPPGPDFQRGTAYAEQLDVHEPTATVREAFRFSAYLRQPAHVSKAEKDAYVEEVISLLELEDFADAMIGFPGFGLDVEARKRVTIGVELASKPQLLLFLDEPTSGLDGQSAYNIVRFLRKLAAAGQAILATIHQPNALLFENFDRLLLLEGGGRTVYFGDIGKDSHVLRDYFAKHGAVCPAEANPAEYQLEAIGAGSTRRVGDRDWADIWLDSEEFAQVKETIKQLNAEGLAMPEDTGGLGTSYATPFWTQLQVVSTRTFLAFWRSPDYGFTRLFQHISIALIVGLTFLNINDSLAALQYRVFVIFFFAVLPGILLSVIEPNFIVAVRLNNRLQASSKMYSPVVFALAQLAAETPASVLCAVVFFLLLYYPVGLNFSSNRAGYAFAMVLITEMFAVTLGQAVASLAPSIYSAAMTNPFLLIIFALFCGVTVPKPDMPSFYRSWLYWVNPLTWLISGLTVNELHDQPVRCTDSEFSVIQPPQGRTCNQWLEFYSAFAGGYINNPDATSDCQFCRYRVGDEFYRVLDINFSQRGRNIGIYLCYPIFNAIVTILGTRFLTFRVTTTYVSLESIRPLLPRRLYRDPSALIRSFAQPSPSTTANVSAHLISRLALSSSSGCRTSKYRPDHQATRKRQTHDPGYRPSDRSTQHKTTAALGALGVAFAVVLKMPPVRASPLLLVGSHFRQRAGAQNRIALGLSHATDRIAKLLTPDGASGGRIAALKSVADDVSRFGSALSASLFANNAAISTAHAPLQSSAIMSMGLPVGVVGAAPVVPQRDTIELEQRGVNHGASTDASISGSTLEDGDEASGPSAERVDVSKAEADFAALNRELSRRSSHFRSHDGEKDLEAEGDDASEDFNLLAYLRNEEAQYDAAGFKRKVVGVAWDKLNVTGSGGMKMNIRTFPDAVKEAVLWPLIKFFQITKTGPFKLSPINILHEFDGCLKPGEMCLVLGRPGSGCTTFLKTIANNRFGYLAVNGDVSYGGIPASEMGKRYRGEVVYNQEDDDHAATLTVAQTLLFALKLKTPGKLLPGQTKKTFNKDVMELLLRMLGISHTKNTKVGSAAVRGVSGGERKRVSIAEMMAARACVASWDNSTRGLDASTALDYAKSLRILTDVHQMATFVSLYQAGEGIYEQFDKVLVIDEGRQVYFGPANEARHYMMSLGYADLPRQTTADYLTGCTDPNERKLAEGRSVENVPATPEALEAAFKRSEVYSRMIAEREAFKAATERDQSAVQEFRDAVAEDKRRGVSKKSPYTASYWSQVSALIVRQFQLKAQDRTDMIVSWTTSIVVALIALLFSSFQAFNELPTQMMGRTIFSRHRRYGFYRPSAVTVAMTFADLPNNAAQIMVFSIILYFMGGLARTAGAFFTFYLIVISGFLALSGFFRLLGTMCKSYDQAARLAAVIITIMITYSGYLIPTQAQKRWLFWLGYINPVQFAFSAAMDNEFKRIDLACEYPYITPYGPGYPAELGPNQVCTLAGSAPGNPSVPGRDYIYQAFRYDISHQWRNWGITIVFWVGFTIIQAILAEYLDYGAGRPAINVFAKENKERKALNEKLQANKERYRKGEVEQDLSDLIQTRKPFTWQNLTYTVPVPGGQRQLLDHVFGYVRPGELTALMGSSGAGKTTLLDVLANRKNVGVIGGERLIAGRPLGPEFQRGTAYAEQLDTHEHTATVREAFRFSAYLRQPGHVSKEEKDAYVEEVISLLELEDFADAMIGFPGFGLDVEARKRVTIGVELASKPQLLLFLDEPTSGLDGQSAYNIVRFLRKLAAAGQAILVTIHQPNALLFENFDRLLLLKAGGRTVYFGDIGKDSHVLREYLARHGAICPDNANPAEYLEAIGAGSGRRVGNKDWADIWLDSEEFAHVKETIKQLNAQGLAMPENSEGLHASYATPFWTQLKVVVTRTFLAFWRSPDYGFTRLFQHIAIALIVGLTFLNVDNSAAALQYRVFAIFFVSVLPGILLSVIEPNFIMARMTFVREASSKMYSPVVFALAQLASETPASILCSVVFFLLLYYPVGMNSDSNRAGYAFAMILITEMFAVTLGQAVASLAPSIYSAAMTNPFLLIIFSLFCGVTVPKPNMPSFYRSWLYWLDPLTYLISGLTVNELHKLPVRCTDSEFSIVQPPSGQTCNEWLSPFIASAGGYVNNPNASDNCQYCQYAAGDEFYRALDIKWSDRGRNIGVYVCYCVFNALLTVLGTHFLTFRYSKR</sequence>
<protein>
    <recommendedName>
        <fullName evidence="12">ABC transporter domain-containing protein</fullName>
    </recommendedName>
</protein>
<evidence type="ECO:0000256" key="11">
    <source>
        <dbReference type="SAM" id="Phobius"/>
    </source>
</evidence>
<feature type="transmembrane region" description="Helical" evidence="11">
    <location>
        <begin position="1252"/>
        <end position="1273"/>
    </location>
</feature>
<feature type="domain" description="ABC transporter" evidence="12">
    <location>
        <begin position="158"/>
        <end position="410"/>
    </location>
</feature>
<feature type="region of interest" description="Disordered" evidence="10">
    <location>
        <begin position="1735"/>
        <end position="1769"/>
    </location>
</feature>
<dbReference type="SMART" id="SM00382">
    <property type="entry name" value="AAA"/>
    <property type="match status" value="4"/>
</dbReference>
<dbReference type="Pfam" id="PF06422">
    <property type="entry name" value="PDR_CDR"/>
    <property type="match status" value="2"/>
</dbReference>
<dbReference type="Pfam" id="PF19055">
    <property type="entry name" value="ABC2_membrane_7"/>
    <property type="match status" value="2"/>
</dbReference>
<feature type="transmembrane region" description="Helical" evidence="11">
    <location>
        <begin position="2321"/>
        <end position="2342"/>
    </location>
</feature>
<feature type="region of interest" description="Disordered" evidence="10">
    <location>
        <begin position="1568"/>
        <end position="1600"/>
    </location>
</feature>
<dbReference type="InterPro" id="IPR034001">
    <property type="entry name" value="ABCG_PDR_1"/>
</dbReference>
<keyword evidence="3" id="KW-0813">Transport</keyword>
<feature type="transmembrane region" description="Helical" evidence="11">
    <location>
        <begin position="2462"/>
        <end position="2483"/>
    </location>
</feature>
<dbReference type="CDD" id="cd03233">
    <property type="entry name" value="ABCG_PDR_domain1"/>
    <property type="match status" value="2"/>
</dbReference>
<comment type="similarity">
    <text evidence="2">Belongs to the ABC transporter superfamily. ABCG family. PDR (TC 3.A.1.205) subfamily.</text>
</comment>
<feature type="transmembrane region" description="Helical" evidence="11">
    <location>
        <begin position="1336"/>
        <end position="1357"/>
    </location>
</feature>
<dbReference type="Gene3D" id="3.40.50.300">
    <property type="entry name" value="P-loop containing nucleotide triphosphate hydrolases"/>
    <property type="match status" value="4"/>
</dbReference>
<feature type="transmembrane region" description="Helical" evidence="11">
    <location>
        <begin position="2278"/>
        <end position="2309"/>
    </location>
</feature>
<feature type="compositionally biased region" description="Polar residues" evidence="10">
    <location>
        <begin position="1742"/>
        <end position="1753"/>
    </location>
</feature>
<dbReference type="Pfam" id="PF14510">
    <property type="entry name" value="ABC_trans_N"/>
    <property type="match status" value="2"/>
</dbReference>
<reference evidence="13 14" key="1">
    <citation type="submission" date="2020-11" db="EMBL/GenBank/DDBJ databases">
        <title>Kefir isolates.</title>
        <authorList>
            <person name="Marcisauskas S."/>
            <person name="Kim Y."/>
            <person name="Blasche S."/>
        </authorList>
    </citation>
    <scope>NUCLEOTIDE SEQUENCE [LARGE SCALE GENOMIC DNA]</scope>
    <source>
        <strain evidence="13 14">KR</strain>
    </source>
</reference>
<keyword evidence="8 11" id="KW-0472">Membrane</keyword>
<dbReference type="PROSITE" id="PS00211">
    <property type="entry name" value="ABC_TRANSPORTER_1"/>
    <property type="match status" value="2"/>
</dbReference>
<feature type="transmembrane region" description="Helical" evidence="11">
    <location>
        <begin position="1293"/>
        <end position="1324"/>
    </location>
</feature>
<dbReference type="InterPro" id="IPR034003">
    <property type="entry name" value="ABCG_PDR_2"/>
</dbReference>
<feature type="transmembrane region" description="Helical" evidence="11">
    <location>
        <begin position="1228"/>
        <end position="1245"/>
    </location>
</feature>
<feature type="transmembrane region" description="Helical" evidence="11">
    <location>
        <begin position="2874"/>
        <end position="2891"/>
    </location>
</feature>
<evidence type="ECO:0000256" key="3">
    <source>
        <dbReference type="ARBA" id="ARBA00022448"/>
    </source>
</evidence>
<evidence type="ECO:0000313" key="13">
    <source>
        <dbReference type="EMBL" id="KAG0661146.1"/>
    </source>
</evidence>
<dbReference type="SUPFAM" id="SSF52540">
    <property type="entry name" value="P-loop containing nucleoside triphosphate hydrolases"/>
    <property type="match status" value="4"/>
</dbReference>
<comment type="subcellular location">
    <subcellularLocation>
        <location evidence="1">Membrane</location>
        <topology evidence="1">Multi-pass membrane protein</topology>
    </subcellularLocation>
</comment>
<feature type="transmembrane region" description="Helical" evidence="11">
    <location>
        <begin position="524"/>
        <end position="544"/>
    </location>
</feature>
<keyword evidence="14" id="KW-1185">Reference proteome</keyword>
<feature type="transmembrane region" description="Helical" evidence="11">
    <location>
        <begin position="1363"/>
        <end position="1385"/>
    </location>
</feature>
<dbReference type="GO" id="GO:0140359">
    <property type="term" value="F:ABC-type transporter activity"/>
    <property type="evidence" value="ECO:0007669"/>
    <property type="project" value="InterPro"/>
</dbReference>
<feature type="transmembrane region" description="Helical" evidence="11">
    <location>
        <begin position="2898"/>
        <end position="2919"/>
    </location>
</feature>
<feature type="compositionally biased region" description="Basic and acidic residues" evidence="10">
    <location>
        <begin position="46"/>
        <end position="63"/>
    </location>
</feature>
<keyword evidence="4 11" id="KW-0812">Transmembrane</keyword>
<feature type="domain" description="ABC transporter" evidence="12">
    <location>
        <begin position="1869"/>
        <end position="2121"/>
    </location>
</feature>
<dbReference type="Pfam" id="PF01061">
    <property type="entry name" value="ABC2_membrane"/>
    <property type="match status" value="4"/>
</dbReference>
<organism evidence="13 14">
    <name type="scientific">Rhodotorula mucilaginosa</name>
    <name type="common">Yeast</name>
    <name type="synonym">Rhodotorula rubra</name>
    <dbReference type="NCBI Taxonomy" id="5537"/>
    <lineage>
        <taxon>Eukaryota</taxon>
        <taxon>Fungi</taxon>
        <taxon>Dikarya</taxon>
        <taxon>Basidiomycota</taxon>
        <taxon>Pucciniomycotina</taxon>
        <taxon>Microbotryomycetes</taxon>
        <taxon>Sporidiobolales</taxon>
        <taxon>Sporidiobolaceae</taxon>
        <taxon>Rhodotorula</taxon>
    </lineage>
</organism>
<proteinExistence type="inferred from homology"/>
<feature type="transmembrane region" description="Helical" evidence="11">
    <location>
        <begin position="551"/>
        <end position="570"/>
    </location>
</feature>
<feature type="compositionally biased region" description="Basic and acidic residues" evidence="10">
    <location>
        <begin position="1575"/>
        <end position="1599"/>
    </location>
</feature>
<evidence type="ECO:0000256" key="6">
    <source>
        <dbReference type="ARBA" id="ARBA00022840"/>
    </source>
</evidence>
<gene>
    <name evidence="13" type="ORF">C6P46_004100</name>
</gene>
<feature type="transmembrane region" description="Helical" evidence="11">
    <location>
        <begin position="2981"/>
        <end position="3002"/>
    </location>
</feature>
<feature type="transmembrane region" description="Helical" evidence="11">
    <location>
        <begin position="687"/>
        <end position="705"/>
    </location>
</feature>
<keyword evidence="6" id="KW-0067">ATP-binding</keyword>
<dbReference type="Proteomes" id="UP000777482">
    <property type="component" value="Unassembled WGS sequence"/>
</dbReference>
<evidence type="ECO:0000256" key="7">
    <source>
        <dbReference type="ARBA" id="ARBA00022989"/>
    </source>
</evidence>
<accession>A0A9P6W2X0</accession>
<feature type="domain" description="ABC transporter" evidence="12">
    <location>
        <begin position="2535"/>
        <end position="2777"/>
    </location>
</feature>
<comment type="caution">
    <text evidence="13">The sequence shown here is derived from an EMBL/GenBank/DDBJ whole genome shotgun (WGS) entry which is preliminary data.</text>
</comment>
<name>A0A9P6W2X0_RHOMI</name>
<evidence type="ECO:0000256" key="5">
    <source>
        <dbReference type="ARBA" id="ARBA00022741"/>
    </source>
</evidence>
<feature type="transmembrane region" description="Helical" evidence="11">
    <location>
        <begin position="815"/>
        <end position="836"/>
    </location>
</feature>
<dbReference type="InterPro" id="IPR013525">
    <property type="entry name" value="ABC2_TM"/>
</dbReference>
<keyword evidence="5" id="KW-0547">Nucleotide-binding</keyword>
<dbReference type="GO" id="GO:0016887">
    <property type="term" value="F:ATP hydrolysis activity"/>
    <property type="evidence" value="ECO:0007669"/>
    <property type="project" value="InterPro"/>
</dbReference>
<feature type="transmembrane region" description="Helical" evidence="11">
    <location>
        <begin position="1489"/>
        <end position="1510"/>
    </location>
</feature>
<dbReference type="OrthoDB" id="245989at2759"/>
<dbReference type="InterPro" id="IPR029481">
    <property type="entry name" value="ABC_trans_N"/>
</dbReference>
<dbReference type="FunFam" id="3.40.50.300:FF:000054">
    <property type="entry name" value="ABC multidrug transporter atrF"/>
    <property type="match status" value="2"/>
</dbReference>
<dbReference type="EMBL" id="PUHQ01000037">
    <property type="protein sequence ID" value="KAG0661146.1"/>
    <property type="molecule type" value="Genomic_DNA"/>
</dbReference>
<dbReference type="InterPro" id="IPR027417">
    <property type="entry name" value="P-loop_NTPase"/>
</dbReference>
<keyword evidence="7 11" id="KW-1133">Transmembrane helix</keyword>
<feature type="transmembrane region" description="Helical" evidence="11">
    <location>
        <begin position="3134"/>
        <end position="3157"/>
    </location>
</feature>
<feature type="transmembrane region" description="Helical" evidence="11">
    <location>
        <begin position="2235"/>
        <end position="2257"/>
    </location>
</feature>
<feature type="region of interest" description="Disordered" evidence="10">
    <location>
        <begin position="23"/>
        <end position="63"/>
    </location>
</feature>
<evidence type="ECO:0000256" key="2">
    <source>
        <dbReference type="ARBA" id="ARBA00006012"/>
    </source>
</evidence>
<dbReference type="PROSITE" id="PS50893">
    <property type="entry name" value="ABC_TRANSPORTER_2"/>
    <property type="match status" value="4"/>
</dbReference>
<dbReference type="Pfam" id="PF00005">
    <property type="entry name" value="ABC_tran"/>
    <property type="match status" value="4"/>
</dbReference>
<dbReference type="GO" id="GO:0005524">
    <property type="term" value="F:ATP binding"/>
    <property type="evidence" value="ECO:0007669"/>
    <property type="project" value="UniProtKB-KW"/>
</dbReference>
<dbReference type="InterPro" id="IPR043926">
    <property type="entry name" value="ABCG_dom"/>
</dbReference>
<feature type="transmembrane region" description="Helical" evidence="11">
    <location>
        <begin position="2354"/>
        <end position="2372"/>
    </location>
</feature>
<dbReference type="GO" id="GO:0016020">
    <property type="term" value="C:membrane"/>
    <property type="evidence" value="ECO:0007669"/>
    <property type="project" value="UniProtKB-SubCell"/>
</dbReference>
<dbReference type="CDD" id="cd03232">
    <property type="entry name" value="ABCG_PDR_domain2"/>
    <property type="match status" value="2"/>
</dbReference>
<dbReference type="InterPro" id="IPR003593">
    <property type="entry name" value="AAA+_ATPase"/>
</dbReference>
<feature type="transmembrane region" description="Helical" evidence="11">
    <location>
        <begin position="609"/>
        <end position="627"/>
    </location>
</feature>
<dbReference type="PANTHER" id="PTHR19241">
    <property type="entry name" value="ATP-BINDING CASSETTE TRANSPORTER"/>
    <property type="match status" value="1"/>
</dbReference>
<evidence type="ECO:0000256" key="4">
    <source>
        <dbReference type="ARBA" id="ARBA00022692"/>
    </source>
</evidence>
<evidence type="ECO:0000256" key="9">
    <source>
        <dbReference type="SAM" id="Coils"/>
    </source>
</evidence>
<evidence type="ECO:0000256" key="10">
    <source>
        <dbReference type="SAM" id="MobiDB-lite"/>
    </source>
</evidence>
<keyword evidence="9" id="KW-0175">Coiled coil</keyword>
<evidence type="ECO:0000256" key="8">
    <source>
        <dbReference type="ARBA" id="ARBA00023136"/>
    </source>
</evidence>
<dbReference type="InterPro" id="IPR017871">
    <property type="entry name" value="ABC_transporter-like_CS"/>
</dbReference>
<feature type="transmembrane region" description="Helical" evidence="11">
    <location>
        <begin position="656"/>
        <end position="675"/>
    </location>
</feature>